<dbReference type="InterPro" id="IPR036322">
    <property type="entry name" value="WD40_repeat_dom_sf"/>
</dbReference>
<dbReference type="Pfam" id="PF23387">
    <property type="entry name" value="TPR_IFT80_172"/>
    <property type="match status" value="1"/>
</dbReference>
<comment type="subcellular location">
    <subcellularLocation>
        <location evidence="1">Cell projection</location>
        <location evidence="1">Cilium</location>
    </subcellularLocation>
</comment>
<evidence type="ECO:0000259" key="6">
    <source>
        <dbReference type="Pfam" id="PF23387"/>
    </source>
</evidence>
<dbReference type="OrthoDB" id="408728at2759"/>
<evidence type="ECO:0000256" key="1">
    <source>
        <dbReference type="ARBA" id="ARBA00004138"/>
    </source>
</evidence>
<sequence length="706" mass="76452">MEDGALLLHEAGRAAPKRVDDAHDGAVLCVAWAPDGASIATGGEDGRVKLWSKGGVLRTTLAQLAYPVAGLDWSPGGDQLVMTAGERLLIKPVMPAQATGLKPVEWKAFEAPVRCVAWSRTHHRIVAGSDDGKTRVFAAESGATLHTHVAASRGAPVTAVAWSPSGSHFAVGTGDGVTVHAMHGWALATDAACPDRLAHSSPAALAWSRDGARLAVARMDGALEVLGIRPAAVRDGWFAVALDPRRPDADALVVSDFRRPPHVIEFSSPVLRFQMQFGHLVVLTAQTAFVYRAPTAPTDPGKTAWAIPTASVHVGHLTQLVLVKQAPTHFLLLDAVQGLTIVSHDGKLVPAPAVPKAKRLTSDHIAFDYPWLGLVDNATTPAVMLYDLSARDARRGTIRHTLAITQIDVNHLAPTTPERYRLVAFLDTSRNVYLWNREQGIHRLAASVTRLAFNAANETLSTVGDGRIQIWAWPFAAFVDEDLLPHAFDTPTRAGAGGGGGGAGEAAVDRVTFDRTVCTIRSSRGHLETVSPVSPLPALLVGFFRGRETDRAIKVCRIGQTPSLWATLAALALDAQDLETAEVAYANLRDLPKVHYVRAVRDKPAAQQRVDLALLMRRPRDAEAALLAAGQPYDAIRMWTRLFQWERAMELAVKHRMHVDTVLYLRQQYLQRLGREESDDRFLQLAAEIPVDPAAIRVRMAAEQAH</sequence>
<feature type="domain" description="IFT80/172/WDR35 TPR" evidence="6">
    <location>
        <begin position="564"/>
        <end position="705"/>
    </location>
</feature>
<evidence type="ECO:0000313" key="7">
    <source>
        <dbReference type="EMBL" id="RKP01734.1"/>
    </source>
</evidence>
<evidence type="ECO:0008006" key="9">
    <source>
        <dbReference type="Google" id="ProtNLM"/>
    </source>
</evidence>
<dbReference type="Gene3D" id="1.25.40.470">
    <property type="match status" value="1"/>
</dbReference>
<dbReference type="EMBL" id="ML014162">
    <property type="protein sequence ID" value="RKP01734.1"/>
    <property type="molecule type" value="Genomic_DNA"/>
</dbReference>
<dbReference type="PANTHER" id="PTHR24098">
    <property type="entry name" value="OUTER SEGMENT 5"/>
    <property type="match status" value="1"/>
</dbReference>
<feature type="domain" description="IFT80 second beta-propeller" evidence="5">
    <location>
        <begin position="263"/>
        <end position="530"/>
    </location>
</feature>
<dbReference type="PROSITE" id="PS50294">
    <property type="entry name" value="WD_REPEATS_REGION"/>
    <property type="match status" value="1"/>
</dbReference>
<dbReference type="Pfam" id="PF00400">
    <property type="entry name" value="WD40"/>
    <property type="match status" value="3"/>
</dbReference>
<dbReference type="Proteomes" id="UP000274922">
    <property type="component" value="Unassembled WGS sequence"/>
</dbReference>
<dbReference type="PANTHER" id="PTHR24098:SF0">
    <property type="entry name" value="OUTER SEGMENT 5"/>
    <property type="match status" value="1"/>
</dbReference>
<evidence type="ECO:0000313" key="8">
    <source>
        <dbReference type="Proteomes" id="UP000274922"/>
    </source>
</evidence>
<dbReference type="GO" id="GO:0030992">
    <property type="term" value="C:intraciliary transport particle B"/>
    <property type="evidence" value="ECO:0007669"/>
    <property type="project" value="TreeGrafter"/>
</dbReference>
<accession>A0A4P9X8U3</accession>
<dbReference type="STRING" id="1555241.A0A4P9X8U3"/>
<name>A0A4P9X8U3_9FUNG</name>
<keyword evidence="2" id="KW-0969">Cilium</keyword>
<dbReference type="InterPro" id="IPR001680">
    <property type="entry name" value="WD40_rpt"/>
</dbReference>
<feature type="repeat" description="WD" evidence="4">
    <location>
        <begin position="20"/>
        <end position="52"/>
    </location>
</feature>
<reference evidence="8" key="1">
    <citation type="journal article" date="2018" name="Nat. Microbiol.">
        <title>Leveraging single-cell genomics to expand the fungal tree of life.</title>
        <authorList>
            <person name="Ahrendt S.R."/>
            <person name="Quandt C.A."/>
            <person name="Ciobanu D."/>
            <person name="Clum A."/>
            <person name="Salamov A."/>
            <person name="Andreopoulos B."/>
            <person name="Cheng J.F."/>
            <person name="Woyke T."/>
            <person name="Pelin A."/>
            <person name="Henrissat B."/>
            <person name="Reynolds N.K."/>
            <person name="Benny G.L."/>
            <person name="Smith M.E."/>
            <person name="James T.Y."/>
            <person name="Grigoriev I.V."/>
        </authorList>
    </citation>
    <scope>NUCLEOTIDE SEQUENCE [LARGE SCALE GENOMIC DNA]</scope>
    <source>
        <strain evidence="8">ATCC 52028</strain>
    </source>
</reference>
<keyword evidence="8" id="KW-1185">Reference proteome</keyword>
<evidence type="ECO:0000256" key="3">
    <source>
        <dbReference type="ARBA" id="ARBA00023273"/>
    </source>
</evidence>
<evidence type="ECO:0000256" key="4">
    <source>
        <dbReference type="PROSITE-ProRule" id="PRU00221"/>
    </source>
</evidence>
<protein>
    <recommendedName>
        <fullName evidence="9">Anaphase-promoting complex subunit 4 WD40 domain-containing protein</fullName>
    </recommendedName>
</protein>
<gene>
    <name evidence="7" type="ORF">CXG81DRAFT_11605</name>
</gene>
<keyword evidence="3" id="KW-0966">Cell projection</keyword>
<dbReference type="InterPro" id="IPR015943">
    <property type="entry name" value="WD40/YVTN_repeat-like_dom_sf"/>
</dbReference>
<proteinExistence type="predicted"/>
<dbReference type="AlphaFoldDB" id="A0A4P9X8U3"/>
<dbReference type="GO" id="GO:0005929">
    <property type="term" value="C:cilium"/>
    <property type="evidence" value="ECO:0007669"/>
    <property type="project" value="UniProtKB-SubCell"/>
</dbReference>
<dbReference type="InterPro" id="IPR056157">
    <property type="entry name" value="TPR_IFT80_172_dom"/>
</dbReference>
<dbReference type="SMART" id="SM00320">
    <property type="entry name" value="WD40"/>
    <property type="match status" value="5"/>
</dbReference>
<dbReference type="SUPFAM" id="SSF50978">
    <property type="entry name" value="WD40 repeat-like"/>
    <property type="match status" value="1"/>
</dbReference>
<organism evidence="7 8">
    <name type="scientific">Caulochytrium protostelioides</name>
    <dbReference type="NCBI Taxonomy" id="1555241"/>
    <lineage>
        <taxon>Eukaryota</taxon>
        <taxon>Fungi</taxon>
        <taxon>Fungi incertae sedis</taxon>
        <taxon>Chytridiomycota</taxon>
        <taxon>Chytridiomycota incertae sedis</taxon>
        <taxon>Chytridiomycetes</taxon>
        <taxon>Caulochytriales</taxon>
        <taxon>Caulochytriaceae</taxon>
        <taxon>Caulochytrium</taxon>
    </lineage>
</organism>
<dbReference type="Pfam" id="PF23335">
    <property type="entry name" value="Beta-prop_IFT80_2nd"/>
    <property type="match status" value="1"/>
</dbReference>
<keyword evidence="4" id="KW-0853">WD repeat</keyword>
<dbReference type="Gene3D" id="2.130.10.10">
    <property type="entry name" value="YVTN repeat-like/Quinoprotein amine dehydrogenase"/>
    <property type="match status" value="2"/>
</dbReference>
<evidence type="ECO:0000256" key="2">
    <source>
        <dbReference type="ARBA" id="ARBA00023069"/>
    </source>
</evidence>
<dbReference type="PROSITE" id="PS50082">
    <property type="entry name" value="WD_REPEATS_2"/>
    <property type="match status" value="1"/>
</dbReference>
<evidence type="ECO:0000259" key="5">
    <source>
        <dbReference type="Pfam" id="PF23335"/>
    </source>
</evidence>
<dbReference type="InterPro" id="IPR056456">
    <property type="entry name" value="Beta-prop_IFT80_2nd"/>
</dbReference>
<dbReference type="GO" id="GO:0060271">
    <property type="term" value="P:cilium assembly"/>
    <property type="evidence" value="ECO:0007669"/>
    <property type="project" value="TreeGrafter"/>
</dbReference>